<feature type="compositionally biased region" description="Basic and acidic residues" evidence="1">
    <location>
        <begin position="343"/>
        <end position="357"/>
    </location>
</feature>
<proteinExistence type="predicted"/>
<feature type="compositionally biased region" description="Low complexity" evidence="1">
    <location>
        <begin position="413"/>
        <end position="427"/>
    </location>
</feature>
<accession>A0A8H7ZU51</accession>
<feature type="compositionally biased region" description="Low complexity" evidence="1">
    <location>
        <begin position="358"/>
        <end position="377"/>
    </location>
</feature>
<feature type="compositionally biased region" description="Acidic residues" evidence="1">
    <location>
        <begin position="445"/>
        <end position="458"/>
    </location>
</feature>
<evidence type="ECO:0000313" key="2">
    <source>
        <dbReference type="EMBL" id="KAG5459300.1"/>
    </source>
</evidence>
<dbReference type="Gene3D" id="1.25.40.10">
    <property type="entry name" value="Tetratricopeptide repeat domain"/>
    <property type="match status" value="1"/>
</dbReference>
<feature type="non-terminal residue" evidence="2">
    <location>
        <position position="1"/>
    </location>
</feature>
<dbReference type="InterPro" id="IPR053248">
    <property type="entry name" value="Zinc_finger_MYND_domain"/>
</dbReference>
<dbReference type="OrthoDB" id="674604at2759"/>
<protein>
    <submittedName>
        <fullName evidence="2">Uncharacterized protein</fullName>
    </submittedName>
</protein>
<evidence type="ECO:0000256" key="1">
    <source>
        <dbReference type="SAM" id="MobiDB-lite"/>
    </source>
</evidence>
<dbReference type="PANTHER" id="PTHR46533:SF1">
    <property type="entry name" value="ZINC FINGER MYND DOMAIN-CONTAINING PROTEIN 12"/>
    <property type="match status" value="1"/>
</dbReference>
<dbReference type="EMBL" id="JAEFCI010007070">
    <property type="protein sequence ID" value="KAG5459300.1"/>
    <property type="molecule type" value="Genomic_DNA"/>
</dbReference>
<keyword evidence="3" id="KW-1185">Reference proteome</keyword>
<dbReference type="Proteomes" id="UP000673691">
    <property type="component" value="Unassembled WGS sequence"/>
</dbReference>
<evidence type="ECO:0000313" key="3">
    <source>
        <dbReference type="Proteomes" id="UP000673691"/>
    </source>
</evidence>
<dbReference type="AlphaFoldDB" id="A0A8H7ZU51"/>
<organism evidence="2 3">
    <name type="scientific">Olpidium bornovanus</name>
    <dbReference type="NCBI Taxonomy" id="278681"/>
    <lineage>
        <taxon>Eukaryota</taxon>
        <taxon>Fungi</taxon>
        <taxon>Fungi incertae sedis</taxon>
        <taxon>Olpidiomycota</taxon>
        <taxon>Olpidiomycotina</taxon>
        <taxon>Olpidiomycetes</taxon>
        <taxon>Olpidiales</taxon>
        <taxon>Olpidiaceae</taxon>
        <taxon>Olpidium</taxon>
    </lineage>
</organism>
<reference evidence="2 3" key="1">
    <citation type="journal article" name="Sci. Rep.">
        <title>Genome-scale phylogenetic analyses confirm Olpidium as the closest living zoosporic fungus to the non-flagellated, terrestrial fungi.</title>
        <authorList>
            <person name="Chang Y."/>
            <person name="Rochon D."/>
            <person name="Sekimoto S."/>
            <person name="Wang Y."/>
            <person name="Chovatia M."/>
            <person name="Sandor L."/>
            <person name="Salamov A."/>
            <person name="Grigoriev I.V."/>
            <person name="Stajich J.E."/>
            <person name="Spatafora J.W."/>
        </authorList>
    </citation>
    <scope>NUCLEOTIDE SEQUENCE [LARGE SCALE GENOMIC DNA]</scope>
    <source>
        <strain evidence="2">S191</strain>
    </source>
</reference>
<sequence length="467" mass="48560">LKQYAQAEDYLSLAKWAIIKAEEGDAAARSGTKSRPPAGPSRGIQIHEIRSQLHRNFGLLYASKKMWAEAAAQLAEDVSAAPSHRPLLLPPPYWNNVDASPPDGVSGGYFHLGNVFQGRGMFGVANAIYDKIIDIWDAYWRKGPAKEHLGKGVTGPAVHLAAAARDEAQQAEAHQILTTIDAFRLKESAGASPLATARLPLLLSRLHASEGSVDAARKEATRALRLCGETPGLPHADRKKLRAEVLQFFADTLKEEAPEVPEPLRTPPQAEGEDGRRRAAAAATPRSGSPPAAVHEERGVPSPPPVGEGDGPPPPRDGEAVPGGAEGGNGAAAGAGSEEAAEDERVADEAAEPRSPEEPSSAAEPPSPTGSSPSPSTEAHKAESAAGGPPPPSPPPEEAESHDGGGGENAARPSGAPGPQGEPAGEQDVAAASEQQPEQPRREEEDAEIDGSETEEEAAAGSDRQPQ</sequence>
<dbReference type="InterPro" id="IPR011990">
    <property type="entry name" value="TPR-like_helical_dom_sf"/>
</dbReference>
<dbReference type="PANTHER" id="PTHR46533">
    <property type="entry name" value="ZINC FINGER MYND DOMAIN-CONTAINING PROTEIN 12"/>
    <property type="match status" value="1"/>
</dbReference>
<comment type="caution">
    <text evidence="2">The sequence shown here is derived from an EMBL/GenBank/DDBJ whole genome shotgun (WGS) entry which is preliminary data.</text>
</comment>
<feature type="compositionally biased region" description="Gly residues" evidence="1">
    <location>
        <begin position="324"/>
        <end position="333"/>
    </location>
</feature>
<name>A0A8H7ZU51_9FUNG</name>
<gene>
    <name evidence="2" type="ORF">BJ554DRAFT_309</name>
</gene>
<feature type="compositionally biased region" description="Pro residues" evidence="1">
    <location>
        <begin position="301"/>
        <end position="315"/>
    </location>
</feature>
<feature type="compositionally biased region" description="Low complexity" evidence="1">
    <location>
        <begin position="280"/>
        <end position="293"/>
    </location>
</feature>
<feature type="region of interest" description="Disordered" evidence="1">
    <location>
        <begin position="254"/>
        <end position="467"/>
    </location>
</feature>